<dbReference type="InterPro" id="IPR001245">
    <property type="entry name" value="Ser-Thr/Tyr_kinase_cat_dom"/>
</dbReference>
<gene>
    <name evidence="10" type="ORF">CTOB1V02_LOCUS2289</name>
</gene>
<dbReference type="GO" id="GO:0038062">
    <property type="term" value="F:protein tyrosine kinase collagen receptor activity"/>
    <property type="evidence" value="ECO:0007669"/>
    <property type="project" value="TreeGrafter"/>
</dbReference>
<feature type="transmembrane region" description="Helical" evidence="9">
    <location>
        <begin position="230"/>
        <end position="252"/>
    </location>
</feature>
<dbReference type="InterPro" id="IPR048525">
    <property type="entry name" value="DDR1-2_DS-like"/>
</dbReference>
<dbReference type="Pfam" id="PF07714">
    <property type="entry name" value="PK_Tyr_Ser-Thr"/>
    <property type="match status" value="1"/>
</dbReference>
<dbReference type="GO" id="GO:0005524">
    <property type="term" value="F:ATP binding"/>
    <property type="evidence" value="ECO:0007669"/>
    <property type="project" value="InterPro"/>
</dbReference>
<dbReference type="InterPro" id="IPR000719">
    <property type="entry name" value="Prot_kinase_dom"/>
</dbReference>
<feature type="compositionally biased region" description="Polar residues" evidence="8">
    <location>
        <begin position="388"/>
        <end position="404"/>
    </location>
</feature>
<comment type="subcellular location">
    <subcellularLocation>
        <location evidence="1">Membrane</location>
        <topology evidence="1">Single-pass type I membrane protein</topology>
    </subcellularLocation>
</comment>
<evidence type="ECO:0000256" key="6">
    <source>
        <dbReference type="ARBA" id="ARBA00023157"/>
    </source>
</evidence>
<dbReference type="PANTHER" id="PTHR24416:SF580">
    <property type="entry name" value="DISCOIDIN DOMAIN RECEPTOR, ISOFORM F"/>
    <property type="match status" value="1"/>
</dbReference>
<evidence type="ECO:0000256" key="2">
    <source>
        <dbReference type="ARBA" id="ARBA00022692"/>
    </source>
</evidence>
<accession>A0A7R8W7M8</accession>
<dbReference type="GO" id="GO:0005886">
    <property type="term" value="C:plasma membrane"/>
    <property type="evidence" value="ECO:0007669"/>
    <property type="project" value="TreeGrafter"/>
</dbReference>
<dbReference type="PROSITE" id="PS00109">
    <property type="entry name" value="PROTEIN_KINASE_TYR"/>
    <property type="match status" value="1"/>
</dbReference>
<dbReference type="OrthoDB" id="6071166at2759"/>
<dbReference type="Gene3D" id="2.60.120.1190">
    <property type="match status" value="1"/>
</dbReference>
<keyword evidence="7" id="KW-0325">Glycoprotein</keyword>
<keyword evidence="3" id="KW-0732">Signal</keyword>
<organism evidence="10">
    <name type="scientific">Cyprideis torosa</name>
    <dbReference type="NCBI Taxonomy" id="163714"/>
    <lineage>
        <taxon>Eukaryota</taxon>
        <taxon>Metazoa</taxon>
        <taxon>Ecdysozoa</taxon>
        <taxon>Arthropoda</taxon>
        <taxon>Crustacea</taxon>
        <taxon>Oligostraca</taxon>
        <taxon>Ostracoda</taxon>
        <taxon>Podocopa</taxon>
        <taxon>Podocopida</taxon>
        <taxon>Cytherocopina</taxon>
        <taxon>Cytheroidea</taxon>
        <taxon>Cytherideidae</taxon>
        <taxon>Cyprideis</taxon>
    </lineage>
</organism>
<dbReference type="GO" id="GO:0043235">
    <property type="term" value="C:receptor complex"/>
    <property type="evidence" value="ECO:0007669"/>
    <property type="project" value="TreeGrafter"/>
</dbReference>
<dbReference type="Gene3D" id="3.30.200.20">
    <property type="entry name" value="Phosphorylase Kinase, domain 1"/>
    <property type="match status" value="1"/>
</dbReference>
<dbReference type="EMBL" id="OB660348">
    <property type="protein sequence ID" value="CAD7224322.1"/>
    <property type="molecule type" value="Genomic_DNA"/>
</dbReference>
<dbReference type="GO" id="GO:0005518">
    <property type="term" value="F:collagen binding"/>
    <property type="evidence" value="ECO:0007669"/>
    <property type="project" value="TreeGrafter"/>
</dbReference>
<dbReference type="Gene3D" id="1.10.510.10">
    <property type="entry name" value="Transferase(Phosphotransferase) domain 1"/>
    <property type="match status" value="1"/>
</dbReference>
<dbReference type="AlphaFoldDB" id="A0A7R8W7M8"/>
<name>A0A7R8W7M8_9CRUS</name>
<feature type="region of interest" description="Disordered" evidence="8">
    <location>
        <begin position="342"/>
        <end position="489"/>
    </location>
</feature>
<proteinExistence type="predicted"/>
<dbReference type="InterPro" id="IPR011009">
    <property type="entry name" value="Kinase-like_dom_sf"/>
</dbReference>
<sequence length="822" mass="90147">MLIVDPLEIHGGPLSYSIPQGDAWSLDAHLFDWSFDGKVIPSGGRNFLHQGLGQLTDGVEGGNDIQRGARTWVAFKRKANRDFVDMVLDFTSPRNFSRVDLHMANQYEQKLQVFTRAKIWFSLDGITWTQRSLTLLFFPDLSSEAPRNVSLNLKGFIARHLKIHLFFAADWMAISEIYISSEEAVGGNISLVEPPESPVELQPVATGPGIPRIFPETPAPPSTAPDQTHIGIIVGIVVFLIVLLLIAAAAFMCRLRNQKCCPTTALGDYTFRSSAGGTNRRDVNLTTNPLEDRFGNPLFPGGIGATTHRIGGGVYHELPRFNNDSYTSNNNKETAIYQEPFSHHIPYGGVPKTHQRGNSHTNGSLLKPPVAPSDKHLPGSGGSGSSGETCSTSDYALPESSETTPLHGAFDGDTGGGVTAVLPSSQQHRSGSLPPSPQIPHYYPSPSGRRSLRLGSIGASMTAKTSPFGRGRRTGPGVHLQGGARGQQLLPREEGQEFLRPHLSSLGVPEVNPDDFRCRVLLGKGDFGAVELCQSESIPKLVDLPPPSSGRNSPVMIVVKWLDSNASLQQRERFEDEASLLSQFSNPNICNMLGKVSRSEPNAVVLEYAAFGNLHQYLRETELEHESLVYLATQVASGMKYLESQNCVHKDLAARNVLVGDGMQIKIADFASSQREFQEDYQLSKGAKLPLRWMAWESLIEDKWSSKSDVWSFGVTLWEILTSVVYRPYQHLSDEEVEENLIHVYRKDGLQCAQSARKNVDIMAQAARQNVDIMAQAARQNVDIMAQAARQNVDIMAQAARQNVDIMGGRQLLPGLHVANCG</sequence>
<evidence type="ECO:0000256" key="3">
    <source>
        <dbReference type="ARBA" id="ARBA00022729"/>
    </source>
</evidence>
<keyword evidence="6" id="KW-1015">Disulfide bond</keyword>
<evidence type="ECO:0000256" key="1">
    <source>
        <dbReference type="ARBA" id="ARBA00004479"/>
    </source>
</evidence>
<keyword evidence="2 9" id="KW-0812">Transmembrane</keyword>
<dbReference type="GO" id="GO:0051897">
    <property type="term" value="P:positive regulation of phosphatidylinositol 3-kinase/protein kinase B signal transduction"/>
    <property type="evidence" value="ECO:0007669"/>
    <property type="project" value="TreeGrafter"/>
</dbReference>
<protein>
    <submittedName>
        <fullName evidence="10">Uncharacterized protein</fullName>
    </submittedName>
</protein>
<dbReference type="Pfam" id="PF21114">
    <property type="entry name" value="DDR1-2_DS-like"/>
    <property type="match status" value="1"/>
</dbReference>
<reference evidence="10" key="1">
    <citation type="submission" date="2020-11" db="EMBL/GenBank/DDBJ databases">
        <authorList>
            <person name="Tran Van P."/>
        </authorList>
    </citation>
    <scope>NUCLEOTIDE SEQUENCE</scope>
</reference>
<evidence type="ECO:0000256" key="4">
    <source>
        <dbReference type="ARBA" id="ARBA00022989"/>
    </source>
</evidence>
<evidence type="ECO:0000313" key="10">
    <source>
        <dbReference type="EMBL" id="CAD7224322.1"/>
    </source>
</evidence>
<evidence type="ECO:0000256" key="5">
    <source>
        <dbReference type="ARBA" id="ARBA00023136"/>
    </source>
</evidence>
<dbReference type="InterPro" id="IPR008266">
    <property type="entry name" value="Tyr_kinase_AS"/>
</dbReference>
<evidence type="ECO:0000256" key="8">
    <source>
        <dbReference type="SAM" id="MobiDB-lite"/>
    </source>
</evidence>
<dbReference type="PANTHER" id="PTHR24416">
    <property type="entry name" value="TYROSINE-PROTEIN KINASE RECEPTOR"/>
    <property type="match status" value="1"/>
</dbReference>
<dbReference type="GO" id="GO:0010976">
    <property type="term" value="P:positive regulation of neuron projection development"/>
    <property type="evidence" value="ECO:0007669"/>
    <property type="project" value="TreeGrafter"/>
</dbReference>
<evidence type="ECO:0000256" key="7">
    <source>
        <dbReference type="ARBA" id="ARBA00023180"/>
    </source>
</evidence>
<dbReference type="PROSITE" id="PS50011">
    <property type="entry name" value="PROTEIN_KINASE_DOM"/>
    <property type="match status" value="1"/>
</dbReference>
<feature type="compositionally biased region" description="Low complexity" evidence="8">
    <location>
        <begin position="442"/>
        <end position="456"/>
    </location>
</feature>
<keyword evidence="4 9" id="KW-1133">Transmembrane helix</keyword>
<dbReference type="InterPro" id="IPR050122">
    <property type="entry name" value="RTK"/>
</dbReference>
<dbReference type="SUPFAM" id="SSF56112">
    <property type="entry name" value="Protein kinase-like (PK-like)"/>
    <property type="match status" value="1"/>
</dbReference>
<evidence type="ECO:0000256" key="9">
    <source>
        <dbReference type="SAM" id="Phobius"/>
    </source>
</evidence>
<dbReference type="PRINTS" id="PR00109">
    <property type="entry name" value="TYRKINASE"/>
</dbReference>
<keyword evidence="5 9" id="KW-0472">Membrane</keyword>